<gene>
    <name evidence="6" type="primary">gmr_3</name>
    <name evidence="6" type="ORF">DOQ08_01098</name>
</gene>
<dbReference type="InterPro" id="IPR035965">
    <property type="entry name" value="PAS-like_dom_sf"/>
</dbReference>
<dbReference type="PROSITE" id="PS50887">
    <property type="entry name" value="GGDEF"/>
    <property type="match status" value="1"/>
</dbReference>
<keyword evidence="7" id="KW-1185">Reference proteome</keyword>
<comment type="caution">
    <text evidence="6">The sequence shown here is derived from an EMBL/GenBank/DDBJ whole genome shotgun (WGS) entry which is preliminary data.</text>
</comment>
<dbReference type="SMART" id="SM00052">
    <property type="entry name" value="EAL"/>
    <property type="match status" value="1"/>
</dbReference>
<name>A0A3M2RMA4_9GAMM</name>
<evidence type="ECO:0000259" key="3">
    <source>
        <dbReference type="PROSITE" id="PS50113"/>
    </source>
</evidence>
<dbReference type="Gene3D" id="3.30.450.20">
    <property type="entry name" value="PAS domain"/>
    <property type="match status" value="1"/>
</dbReference>
<feature type="transmembrane region" description="Helical" evidence="2">
    <location>
        <begin position="290"/>
        <end position="316"/>
    </location>
</feature>
<protein>
    <submittedName>
        <fullName evidence="6">Cyclic di-GMP phosphodiesterase Gmr</fullName>
        <ecNumber evidence="6">3.1.4.52</ecNumber>
    </submittedName>
</protein>
<dbReference type="EMBL" id="QMDL01000001">
    <property type="protein sequence ID" value="RMJ06411.1"/>
    <property type="molecule type" value="Genomic_DNA"/>
</dbReference>
<dbReference type="PROSITE" id="PS50113">
    <property type="entry name" value="PAC"/>
    <property type="match status" value="1"/>
</dbReference>
<dbReference type="SUPFAM" id="SSF141868">
    <property type="entry name" value="EAL domain-like"/>
    <property type="match status" value="1"/>
</dbReference>
<dbReference type="Gene3D" id="3.20.20.450">
    <property type="entry name" value="EAL domain"/>
    <property type="match status" value="1"/>
</dbReference>
<dbReference type="NCBIfam" id="TIGR00229">
    <property type="entry name" value="sensory_box"/>
    <property type="match status" value="1"/>
</dbReference>
<accession>A0A3M2RMA4</accession>
<dbReference type="Gene3D" id="3.30.70.270">
    <property type="match status" value="1"/>
</dbReference>
<reference evidence="6 7" key="1">
    <citation type="submission" date="2018-08" db="EMBL/GenBank/DDBJ databases">
        <title>Whole Genome Sequence of the Moderate Halophilic Marine Bacterium Marinobacter litoralis Sw-45.</title>
        <authorList>
            <person name="Musa H."/>
        </authorList>
    </citation>
    <scope>NUCLEOTIDE SEQUENCE [LARGE SCALE GENOMIC DNA]</scope>
    <source>
        <strain evidence="6 7">Sw-45</strain>
    </source>
</reference>
<feature type="domain" description="GGDEF" evidence="5">
    <location>
        <begin position="544"/>
        <end position="678"/>
    </location>
</feature>
<dbReference type="FunFam" id="3.30.70.270:FF:000001">
    <property type="entry name" value="Diguanylate cyclase domain protein"/>
    <property type="match status" value="1"/>
</dbReference>
<dbReference type="CDD" id="cd01948">
    <property type="entry name" value="EAL"/>
    <property type="match status" value="1"/>
</dbReference>
<feature type="domain" description="PAC" evidence="3">
    <location>
        <begin position="465"/>
        <end position="516"/>
    </location>
</feature>
<dbReference type="CDD" id="cd01949">
    <property type="entry name" value="GGDEF"/>
    <property type="match status" value="1"/>
</dbReference>
<sequence>MFMSVKWKAVIFLSLVFLLITGAWVSHHVYNTLKTYDNRVEENHIKQQQLLMQLLDDNFLRLSQLSQLIAEIPAIQGANFKEAPSALADALQQEWSQLNINTGLDFIGIYGTDGTHIASGYNHELFRNTKALEEAISVAMKTNRESSPDSFLFCFTGCSQFVVEPFVLNSGEEALIVSAQNMADIILRFHQISGQDLAVLLPPITESSGEETRILDNWRLRIWAASNFKESLAQLRQIQERTAFSEVTNGEVEHNGSRLLFDKLNLADYWAYGEKPILLTVSNQTQQHQLLISTLTSSVVIGLFALIISEMVLLFFMLTPLRRLTAVVQALTLLPKHQYREALEKVAKRQVYFRDEVTQLESSTRYVIRELETLHLEVEEKSLSLEGQIAMLSRSRAFLERLIDSSHLFIVTMTPSGEIRTSNGRFDKEFKRPLSNFSRLFTSDAATVDYHRKLDHLRKGDCEVIQFDAEFVNDQGVTIYFDWTRSIVEDEKGRDTVLAIGIDLTQRKRDEEALEWLANNDPLTGIGNRRCFQHDLHNLLDTQKSGAVIFIDVNRFKQINDLYGHPVGDTVLIQIAKTLGASVRASDSISRLAGDEFTIILPHIDTQQLESFLEKLSRNLNGQVILDNEDRTIEYNVSIGAALVNAHGKSEQELIVHADMAMYQAKKKGNGQWQIFDPDNNDLANLRRDHDLTSLLKLALKRTDLFQLNYQPIYAIEEATVSHYEVLLRLKDLAGNAVYPSDFIPAAERMGLIRLVDEWVLDNAIKKLATDHKTGADYTLSINISAPTLQSADFPKTLLGTLKTHRVEPRYVVVELTETAYIENFQMVLNNLQQISDAGVLVALDDFGVGFSSFSYLKKLPLSYVKLDGSYILDLQNNPDNQVFVESLTNMVNAFGMKTIAEFVEDAETLYKLQELGVAYAQGYYIGRPLPELDDMLCATGFGQSKKSKG</sequence>
<dbReference type="InterPro" id="IPR029787">
    <property type="entry name" value="Nucleotide_cyclase"/>
</dbReference>
<dbReference type="GO" id="GO:0071111">
    <property type="term" value="F:cyclic-guanylate-specific phosphodiesterase activity"/>
    <property type="evidence" value="ECO:0007669"/>
    <property type="project" value="UniProtKB-EC"/>
</dbReference>
<dbReference type="OrthoDB" id="9816034at2"/>
<keyword evidence="2" id="KW-0472">Membrane</keyword>
<evidence type="ECO:0000259" key="5">
    <source>
        <dbReference type="PROSITE" id="PS50887"/>
    </source>
</evidence>
<comment type="cofactor">
    <cofactor evidence="1">
        <name>Mg(2+)</name>
        <dbReference type="ChEBI" id="CHEBI:18420"/>
    </cofactor>
</comment>
<keyword evidence="6" id="KW-0378">Hydrolase</keyword>
<proteinExistence type="predicted"/>
<dbReference type="InterPro" id="IPR029150">
    <property type="entry name" value="dCache_3"/>
</dbReference>
<keyword evidence="2" id="KW-0812">Transmembrane</keyword>
<dbReference type="InterPro" id="IPR000700">
    <property type="entry name" value="PAS-assoc_C"/>
</dbReference>
<evidence type="ECO:0000313" key="7">
    <source>
        <dbReference type="Proteomes" id="UP000265903"/>
    </source>
</evidence>
<dbReference type="InterPro" id="IPR000014">
    <property type="entry name" value="PAS"/>
</dbReference>
<dbReference type="AlphaFoldDB" id="A0A3M2RMA4"/>
<organism evidence="6 7">
    <name type="scientific">Marinobacter litoralis</name>
    <dbReference type="NCBI Taxonomy" id="187981"/>
    <lineage>
        <taxon>Bacteria</taxon>
        <taxon>Pseudomonadati</taxon>
        <taxon>Pseudomonadota</taxon>
        <taxon>Gammaproteobacteria</taxon>
        <taxon>Pseudomonadales</taxon>
        <taxon>Marinobacteraceae</taxon>
        <taxon>Marinobacter</taxon>
    </lineage>
</organism>
<dbReference type="InterPro" id="IPR000160">
    <property type="entry name" value="GGDEF_dom"/>
</dbReference>
<dbReference type="InterPro" id="IPR035919">
    <property type="entry name" value="EAL_sf"/>
</dbReference>
<dbReference type="Pfam" id="PF14827">
    <property type="entry name" value="dCache_3"/>
    <property type="match status" value="1"/>
</dbReference>
<dbReference type="PANTHER" id="PTHR33121:SF71">
    <property type="entry name" value="OXYGEN SENSOR PROTEIN DOSP"/>
    <property type="match status" value="1"/>
</dbReference>
<dbReference type="InterPro" id="IPR043128">
    <property type="entry name" value="Rev_trsase/Diguanyl_cyclase"/>
</dbReference>
<keyword evidence="2" id="KW-1133">Transmembrane helix</keyword>
<dbReference type="PANTHER" id="PTHR33121">
    <property type="entry name" value="CYCLIC DI-GMP PHOSPHODIESTERASE PDEF"/>
    <property type="match status" value="1"/>
</dbReference>
<dbReference type="Proteomes" id="UP000265903">
    <property type="component" value="Unassembled WGS sequence"/>
</dbReference>
<evidence type="ECO:0000256" key="1">
    <source>
        <dbReference type="ARBA" id="ARBA00001946"/>
    </source>
</evidence>
<feature type="domain" description="EAL" evidence="4">
    <location>
        <begin position="689"/>
        <end position="943"/>
    </location>
</feature>
<dbReference type="PROSITE" id="PS50883">
    <property type="entry name" value="EAL"/>
    <property type="match status" value="1"/>
</dbReference>
<dbReference type="EC" id="3.1.4.52" evidence="6"/>
<dbReference type="InterPro" id="IPR001633">
    <property type="entry name" value="EAL_dom"/>
</dbReference>
<dbReference type="RefSeq" id="WP_114333848.1">
    <property type="nucleotide sequence ID" value="NZ_QMDL01000001.1"/>
</dbReference>
<dbReference type="SMART" id="SM00267">
    <property type="entry name" value="GGDEF"/>
    <property type="match status" value="1"/>
</dbReference>
<dbReference type="InterPro" id="IPR050706">
    <property type="entry name" value="Cyclic-di-GMP_PDE-like"/>
</dbReference>
<evidence type="ECO:0000256" key="2">
    <source>
        <dbReference type="SAM" id="Phobius"/>
    </source>
</evidence>
<dbReference type="Pfam" id="PF00563">
    <property type="entry name" value="EAL"/>
    <property type="match status" value="1"/>
</dbReference>
<dbReference type="NCBIfam" id="TIGR00254">
    <property type="entry name" value="GGDEF"/>
    <property type="match status" value="1"/>
</dbReference>
<dbReference type="SUPFAM" id="SSF55073">
    <property type="entry name" value="Nucleotide cyclase"/>
    <property type="match status" value="1"/>
</dbReference>
<evidence type="ECO:0000313" key="6">
    <source>
        <dbReference type="EMBL" id="RMJ06411.1"/>
    </source>
</evidence>
<dbReference type="Pfam" id="PF00990">
    <property type="entry name" value="GGDEF"/>
    <property type="match status" value="1"/>
</dbReference>
<dbReference type="SUPFAM" id="SSF55785">
    <property type="entry name" value="PYP-like sensor domain (PAS domain)"/>
    <property type="match status" value="1"/>
</dbReference>
<evidence type="ECO:0000259" key="4">
    <source>
        <dbReference type="PROSITE" id="PS50883"/>
    </source>
</evidence>